<feature type="region of interest" description="Disordered" evidence="1">
    <location>
        <begin position="40"/>
        <end position="83"/>
    </location>
</feature>
<proteinExistence type="predicted"/>
<evidence type="ECO:0000256" key="1">
    <source>
        <dbReference type="SAM" id="MobiDB-lite"/>
    </source>
</evidence>
<name>A0A7Y9WPG5_9BURK</name>
<accession>A0A7Y9WPG5</accession>
<dbReference type="InterPro" id="IPR010260">
    <property type="entry name" value="AlpA"/>
</dbReference>
<dbReference type="EMBL" id="JACCAS010000001">
    <property type="protein sequence ID" value="NYH24656.1"/>
    <property type="molecule type" value="Genomic_DNA"/>
</dbReference>
<dbReference type="RefSeq" id="WP_257030445.1">
    <property type="nucleotide sequence ID" value="NZ_JACCAS010000001.1"/>
</dbReference>
<dbReference type="Gene3D" id="1.10.238.160">
    <property type="match status" value="1"/>
</dbReference>
<sequence length="157" mass="17061">MTHFFGGMDSILGHRTARRRERHAHVLHRLCEARNEAAMQSIGGGSADTPAPRAPRTQRRTARKPAGGDGGDSEGEPAPARHSHVRALVYSLDEVAQAVSLSTGNVQKLVREGSFPKPRAMSARRVGWIVREVEAWVDALPISDMLPPKNCGQRNAA</sequence>
<dbReference type="GO" id="GO:0003677">
    <property type="term" value="F:DNA binding"/>
    <property type="evidence" value="ECO:0007669"/>
    <property type="project" value="UniProtKB-KW"/>
</dbReference>
<keyword evidence="2" id="KW-0238">DNA-binding</keyword>
<dbReference type="Pfam" id="PF05930">
    <property type="entry name" value="Phage_AlpA"/>
    <property type="match status" value="1"/>
</dbReference>
<dbReference type="Proteomes" id="UP000540929">
    <property type="component" value="Unassembled WGS sequence"/>
</dbReference>
<evidence type="ECO:0000313" key="3">
    <source>
        <dbReference type="Proteomes" id="UP000540929"/>
    </source>
</evidence>
<keyword evidence="3" id="KW-1185">Reference proteome</keyword>
<gene>
    <name evidence="2" type="ORF">GGD40_004135</name>
</gene>
<dbReference type="AlphaFoldDB" id="A0A7Y9WPG5"/>
<comment type="caution">
    <text evidence="2">The sequence shown here is derived from an EMBL/GenBank/DDBJ whole genome shotgun (WGS) entry which is preliminary data.</text>
</comment>
<protein>
    <submittedName>
        <fullName evidence="2">Putative DNA-binding transcriptional regulator AlpA</fullName>
    </submittedName>
</protein>
<evidence type="ECO:0000313" key="2">
    <source>
        <dbReference type="EMBL" id="NYH24656.1"/>
    </source>
</evidence>
<organism evidence="2 3">
    <name type="scientific">Paraburkholderia bryophila</name>
    <dbReference type="NCBI Taxonomy" id="420952"/>
    <lineage>
        <taxon>Bacteria</taxon>
        <taxon>Pseudomonadati</taxon>
        <taxon>Pseudomonadota</taxon>
        <taxon>Betaproteobacteria</taxon>
        <taxon>Burkholderiales</taxon>
        <taxon>Burkholderiaceae</taxon>
        <taxon>Paraburkholderia</taxon>
    </lineage>
</organism>
<reference evidence="2 3" key="1">
    <citation type="submission" date="2020-07" db="EMBL/GenBank/DDBJ databases">
        <title>Exploring microbial biodiversity for novel pathways involved in the catabolism of aromatic compounds derived from lignin.</title>
        <authorList>
            <person name="Elkins J."/>
        </authorList>
    </citation>
    <scope>NUCLEOTIDE SEQUENCE [LARGE SCALE GENOMIC DNA]</scope>
    <source>
        <strain evidence="2 3">H2C3C</strain>
    </source>
</reference>